<accession>A0A178MXU6</accession>
<evidence type="ECO:0000313" key="9">
    <source>
        <dbReference type="Proteomes" id="UP000078428"/>
    </source>
</evidence>
<name>A0A178MXU6_9PROT</name>
<reference evidence="8 9" key="1">
    <citation type="submission" date="2016-04" db="EMBL/GenBank/DDBJ databases">
        <title>Draft genome sequence of freshwater magnetotactic bacteria Magnetospirillum marisnigri SP-1 and Magnetospirillum moscoviense BB-1.</title>
        <authorList>
            <person name="Koziaeva V."/>
            <person name="Dziuba M.V."/>
            <person name="Ivanov T.M."/>
            <person name="Kuznetsov B."/>
            <person name="Grouzdev D.S."/>
        </authorList>
    </citation>
    <scope>NUCLEOTIDE SEQUENCE [LARGE SCALE GENOMIC DNA]</scope>
    <source>
        <strain evidence="8 9">SP-1</strain>
    </source>
</reference>
<evidence type="ECO:0000256" key="6">
    <source>
        <dbReference type="SAM" id="Phobius"/>
    </source>
</evidence>
<evidence type="ECO:0000256" key="1">
    <source>
        <dbReference type="ARBA" id="ARBA00004141"/>
    </source>
</evidence>
<keyword evidence="9" id="KW-1185">Reference proteome</keyword>
<organism evidence="8 9">
    <name type="scientific">Paramagnetospirillum marisnigri</name>
    <dbReference type="NCBI Taxonomy" id="1285242"/>
    <lineage>
        <taxon>Bacteria</taxon>
        <taxon>Pseudomonadati</taxon>
        <taxon>Pseudomonadota</taxon>
        <taxon>Alphaproteobacteria</taxon>
        <taxon>Rhodospirillales</taxon>
        <taxon>Magnetospirillaceae</taxon>
        <taxon>Paramagnetospirillum</taxon>
    </lineage>
</organism>
<dbReference type="InterPro" id="IPR027469">
    <property type="entry name" value="Cation_efflux_TMD_sf"/>
</dbReference>
<evidence type="ECO:0000256" key="3">
    <source>
        <dbReference type="ARBA" id="ARBA00022989"/>
    </source>
</evidence>
<dbReference type="Pfam" id="PF01545">
    <property type="entry name" value="Cation_efflux"/>
    <property type="match status" value="1"/>
</dbReference>
<feature type="transmembrane region" description="Helical" evidence="6">
    <location>
        <begin position="184"/>
        <end position="206"/>
    </location>
</feature>
<keyword evidence="2 6" id="KW-0812">Transmembrane</keyword>
<proteinExistence type="predicted"/>
<evidence type="ECO:0000256" key="2">
    <source>
        <dbReference type="ARBA" id="ARBA00022692"/>
    </source>
</evidence>
<evidence type="ECO:0000259" key="7">
    <source>
        <dbReference type="Pfam" id="PF01545"/>
    </source>
</evidence>
<dbReference type="NCBIfam" id="TIGR01297">
    <property type="entry name" value="CDF"/>
    <property type="match status" value="1"/>
</dbReference>
<dbReference type="RefSeq" id="WP_068489512.1">
    <property type="nucleotide sequence ID" value="NZ_LWQT01000028.1"/>
</dbReference>
<dbReference type="AlphaFoldDB" id="A0A178MXU6"/>
<feature type="region of interest" description="Disordered" evidence="5">
    <location>
        <begin position="153"/>
        <end position="172"/>
    </location>
</feature>
<dbReference type="PANTHER" id="PTHR11562">
    <property type="entry name" value="CATION EFFLUX PROTEIN/ ZINC TRANSPORTER"/>
    <property type="match status" value="1"/>
</dbReference>
<feature type="domain" description="Cation efflux protein transmembrane" evidence="7">
    <location>
        <begin position="28"/>
        <end position="237"/>
    </location>
</feature>
<comment type="subcellular location">
    <subcellularLocation>
        <location evidence="1">Membrane</location>
        <topology evidence="1">Multi-pass membrane protein</topology>
    </subcellularLocation>
</comment>
<feature type="transmembrane region" description="Helical" evidence="6">
    <location>
        <begin position="212"/>
        <end position="229"/>
    </location>
</feature>
<dbReference type="GO" id="GO:0005886">
    <property type="term" value="C:plasma membrane"/>
    <property type="evidence" value="ECO:0007669"/>
    <property type="project" value="TreeGrafter"/>
</dbReference>
<dbReference type="EMBL" id="LWQT01000028">
    <property type="protein sequence ID" value="OAN54582.1"/>
    <property type="molecule type" value="Genomic_DNA"/>
</dbReference>
<evidence type="ECO:0000256" key="5">
    <source>
        <dbReference type="SAM" id="MobiDB-lite"/>
    </source>
</evidence>
<dbReference type="PANTHER" id="PTHR11562:SF40">
    <property type="entry name" value="CATION EFFLUX SYSTEM PROTEIN"/>
    <property type="match status" value="1"/>
</dbReference>
<gene>
    <name evidence="8" type="ORF">A6A04_11685</name>
</gene>
<dbReference type="GO" id="GO:0005385">
    <property type="term" value="F:zinc ion transmembrane transporter activity"/>
    <property type="evidence" value="ECO:0007669"/>
    <property type="project" value="TreeGrafter"/>
</dbReference>
<keyword evidence="3 6" id="KW-1133">Transmembrane helix</keyword>
<dbReference type="Gene3D" id="1.20.1510.10">
    <property type="entry name" value="Cation efflux protein transmembrane domain"/>
    <property type="match status" value="1"/>
</dbReference>
<feature type="transmembrane region" description="Helical" evidence="6">
    <location>
        <begin position="28"/>
        <end position="51"/>
    </location>
</feature>
<dbReference type="NCBIfam" id="NF033827">
    <property type="entry name" value="CDF_efflux_DmeF"/>
    <property type="match status" value="1"/>
</dbReference>
<comment type="caution">
    <text evidence="8">The sequence shown here is derived from an EMBL/GenBank/DDBJ whole genome shotgun (WGS) entry which is preliminary data.</text>
</comment>
<feature type="transmembrane region" description="Helical" evidence="6">
    <location>
        <begin position="125"/>
        <end position="148"/>
    </location>
</feature>
<keyword evidence="4 6" id="KW-0472">Membrane</keyword>
<sequence>MHIYCMDHYHHSHAASGDSRGAERRIRLVMILTLTCMVAEIGAGWAFGSLALLADGWHMGSHGLALVIALFAYAFARRHAGDPSFTFGTGKVDALGGFTSAVVLGGVAIMMVWEAVSRLLHPTPIAYGEAMVVAVIGLVVNLASVLILEPPGHDHGHHDHGKDGHDHPHHAEQGHSFRATYLHVMADLLTSLGAIAALGAGMGLSWAWMDPLVGLAGAVVIGIWARSLIKGTARVLLDEAENPALIERSRALIEADADNRVADLHLWAIQPGRLAAIVTVVTHYPRPPEHYKALLAAIPDLHHVTVEVRTHGGEPCLPVNGLG</sequence>
<dbReference type="InterPro" id="IPR002524">
    <property type="entry name" value="Cation_efflux"/>
</dbReference>
<dbReference type="Proteomes" id="UP000078428">
    <property type="component" value="Unassembled WGS sequence"/>
</dbReference>
<feature type="transmembrane region" description="Helical" evidence="6">
    <location>
        <begin position="95"/>
        <end position="113"/>
    </location>
</feature>
<dbReference type="OrthoDB" id="271709at2"/>
<protein>
    <submittedName>
        <fullName evidence="8">Cation transporter</fullName>
    </submittedName>
</protein>
<evidence type="ECO:0000313" key="8">
    <source>
        <dbReference type="EMBL" id="OAN54582.1"/>
    </source>
</evidence>
<dbReference type="InterPro" id="IPR058533">
    <property type="entry name" value="Cation_efflux_TM"/>
</dbReference>
<evidence type="ECO:0000256" key="4">
    <source>
        <dbReference type="ARBA" id="ARBA00023136"/>
    </source>
</evidence>
<dbReference type="SUPFAM" id="SSF161111">
    <property type="entry name" value="Cation efflux protein transmembrane domain-like"/>
    <property type="match status" value="1"/>
</dbReference>
<dbReference type="InterPro" id="IPR050681">
    <property type="entry name" value="CDF/SLC30A"/>
</dbReference>
<dbReference type="STRING" id="1285242.A6A04_11685"/>
<feature type="transmembrane region" description="Helical" evidence="6">
    <location>
        <begin position="57"/>
        <end position="75"/>
    </location>
</feature>